<gene>
    <name evidence="2" type="ORF">NDI56_14745</name>
</gene>
<keyword evidence="1" id="KW-0472">Membrane</keyword>
<accession>A0ABU2FEK2</accession>
<feature type="transmembrane region" description="Helical" evidence="1">
    <location>
        <begin position="243"/>
        <end position="263"/>
    </location>
</feature>
<keyword evidence="3" id="KW-1185">Reference proteome</keyword>
<proteinExistence type="predicted"/>
<evidence type="ECO:0008006" key="4">
    <source>
        <dbReference type="Google" id="ProtNLM"/>
    </source>
</evidence>
<name>A0ABU2FEK2_9EURY</name>
<feature type="transmembrane region" description="Helical" evidence="1">
    <location>
        <begin position="347"/>
        <end position="367"/>
    </location>
</feature>
<feature type="transmembrane region" description="Helical" evidence="1">
    <location>
        <begin position="469"/>
        <end position="491"/>
    </location>
</feature>
<evidence type="ECO:0000313" key="3">
    <source>
        <dbReference type="Proteomes" id="UP001259659"/>
    </source>
</evidence>
<evidence type="ECO:0000313" key="2">
    <source>
        <dbReference type="EMBL" id="MDS0260662.1"/>
    </source>
</evidence>
<comment type="caution">
    <text evidence="2">The sequence shown here is derived from an EMBL/GenBank/DDBJ whole genome shotgun (WGS) entry which is preliminary data.</text>
</comment>
<dbReference type="Proteomes" id="UP001259659">
    <property type="component" value="Unassembled WGS sequence"/>
</dbReference>
<feature type="transmembrane region" description="Helical" evidence="1">
    <location>
        <begin position="125"/>
        <end position="148"/>
    </location>
</feature>
<feature type="transmembrane region" description="Helical" evidence="1">
    <location>
        <begin position="190"/>
        <end position="216"/>
    </location>
</feature>
<feature type="transmembrane region" description="Helical" evidence="1">
    <location>
        <begin position="66"/>
        <end position="87"/>
    </location>
</feature>
<feature type="transmembrane region" description="Helical" evidence="1">
    <location>
        <begin position="503"/>
        <end position="528"/>
    </location>
</feature>
<evidence type="ECO:0000256" key="1">
    <source>
        <dbReference type="SAM" id="Phobius"/>
    </source>
</evidence>
<feature type="transmembrane region" description="Helical" evidence="1">
    <location>
        <begin position="388"/>
        <end position="415"/>
    </location>
</feature>
<feature type="transmembrane region" description="Helical" evidence="1">
    <location>
        <begin position="154"/>
        <end position="178"/>
    </location>
</feature>
<feature type="transmembrane region" description="Helical" evidence="1">
    <location>
        <begin position="317"/>
        <end position="335"/>
    </location>
</feature>
<reference evidence="2 3" key="1">
    <citation type="submission" date="2022-06" db="EMBL/GenBank/DDBJ databases">
        <title>Haloarcula sp. a new haloarchaeum isolate from saline soil.</title>
        <authorList>
            <person name="Strakova D."/>
            <person name="Galisteo C."/>
            <person name="Sanchez-Porro C."/>
            <person name="Ventosa A."/>
        </authorList>
    </citation>
    <scope>NUCLEOTIDE SEQUENCE [LARGE SCALE GENOMIC DNA]</scope>
    <source>
        <strain evidence="2 3">S1CR25-12</strain>
    </source>
</reference>
<keyword evidence="1" id="KW-1133">Transmembrane helix</keyword>
<sequence>MTRTNPRRAALVARLELRRTWRSLRGSTRGLLLLAGGCLMLPLYSLAIGVMALFGGREIASSDPATVRLATTGILAFLVGLVAFMVVQRTIKTNGEPDAVDGLLTTAPYADIAAGLLGAELCRMFAIMAGPLLALTVGLTVGSGLPLLGAATLATTGVVVALAVLGSYAAGLAVKLVAARSEFVARHRATLGGAASLALVLFWILGSSALGVQLALLRAATQSPLSWTGDIVLLTVPGVGADALSAAVAATALLGSVPLAGVASLRLAERLWYADPVQPAHEFDAAERTLSDRLLDGRVSTPTRVVAQKSWLRAKRAPFTVQFAIAPFFLLALQFRTVLLGGTVPPTLPLTAGLASTTAAGAAFTLNPLGGEERVLPLTLTADISGRAFVTGLALAGAVPGVVLTALLVVGFGLAAGSAPATLGVTLLTTLVATVTAPAIAAAAGVVFPKFDRSSVGNREVTLPSGFAFGFYASVLGIVVAPGSIAVWLAVVEPFALPLSSTVLLASGLAVTVALAAVAGSMGFLYAANRVGTYRLE</sequence>
<keyword evidence="1" id="KW-0812">Transmembrane</keyword>
<protein>
    <recommendedName>
        <fullName evidence="4">ABC transporter permease</fullName>
    </recommendedName>
</protein>
<dbReference type="EMBL" id="JAMQON010000004">
    <property type="protein sequence ID" value="MDS0260662.1"/>
    <property type="molecule type" value="Genomic_DNA"/>
</dbReference>
<organism evidence="2 3">
    <name type="scientific">Haloarcula saliterrae</name>
    <dbReference type="NCBI Taxonomy" id="2950534"/>
    <lineage>
        <taxon>Archaea</taxon>
        <taxon>Methanobacteriati</taxon>
        <taxon>Methanobacteriota</taxon>
        <taxon>Stenosarchaea group</taxon>
        <taxon>Halobacteria</taxon>
        <taxon>Halobacteriales</taxon>
        <taxon>Haloarculaceae</taxon>
        <taxon>Haloarcula</taxon>
    </lineage>
</organism>
<dbReference type="RefSeq" id="WP_310920389.1">
    <property type="nucleotide sequence ID" value="NZ_JAMQON010000004.1"/>
</dbReference>
<feature type="transmembrane region" description="Helical" evidence="1">
    <location>
        <begin position="421"/>
        <end position="448"/>
    </location>
</feature>
<feature type="transmembrane region" description="Helical" evidence="1">
    <location>
        <begin position="31"/>
        <end position="54"/>
    </location>
</feature>